<feature type="transmembrane region" description="Helical" evidence="5">
    <location>
        <begin position="124"/>
        <end position="147"/>
    </location>
</feature>
<evidence type="ECO:0000256" key="1">
    <source>
        <dbReference type="ARBA" id="ARBA00004141"/>
    </source>
</evidence>
<dbReference type="RefSeq" id="WP_002705597.1">
    <property type="nucleotide sequence ID" value="NZ_AGRW01000051.1"/>
</dbReference>
<evidence type="ECO:0000259" key="6">
    <source>
        <dbReference type="Pfam" id="PF00137"/>
    </source>
</evidence>
<proteinExistence type="predicted"/>
<dbReference type="InterPro" id="IPR002379">
    <property type="entry name" value="ATPase_proteolipid_c-like_dom"/>
</dbReference>
<evidence type="ECO:0000313" key="8">
    <source>
        <dbReference type="Proteomes" id="UP000003571"/>
    </source>
</evidence>
<dbReference type="PATRIC" id="fig|907348.3.peg.2190"/>
<dbReference type="NCBIfam" id="NF005174">
    <property type="entry name" value="PRK06649.1"/>
    <property type="match status" value="1"/>
</dbReference>
<dbReference type="Pfam" id="PF00137">
    <property type="entry name" value="ATP-synt_C"/>
    <property type="match status" value="1"/>
</dbReference>
<feature type="transmembrane region" description="Helical" evidence="5">
    <location>
        <begin position="51"/>
        <end position="70"/>
    </location>
</feature>
<comment type="caution">
    <text evidence="7">The sequence shown here is derived from an EMBL/GenBank/DDBJ whole genome shotgun (WGS) entry which is preliminary data.</text>
</comment>
<dbReference type="InterPro" id="IPR035921">
    <property type="entry name" value="F/V-ATP_Csub_sf"/>
</dbReference>
<reference evidence="7 8" key="1">
    <citation type="submission" date="2011-09" db="EMBL/GenBank/DDBJ databases">
        <title>The draft genome of Treponema saccharophilum DSM 2985.</title>
        <authorList>
            <consortium name="US DOE Joint Genome Institute (JGI-PGF)"/>
            <person name="Lucas S."/>
            <person name="Copeland A."/>
            <person name="Lapidus A."/>
            <person name="Glavina del Rio T."/>
            <person name="Dalin E."/>
            <person name="Tice H."/>
            <person name="Bruce D."/>
            <person name="Goodwin L."/>
            <person name="Pitluck S."/>
            <person name="Peters L."/>
            <person name="Kyrpides N."/>
            <person name="Mavromatis K."/>
            <person name="Ivanova N."/>
            <person name="Markowitz V."/>
            <person name="Cheng J.-F."/>
            <person name="Hugenholtz P."/>
            <person name="Woyke T."/>
            <person name="Wu D."/>
            <person name="Gronow S."/>
            <person name="Wellnitz S."/>
            <person name="Brambilla E."/>
            <person name="Klenk H.-P."/>
            <person name="Eisen J.A."/>
        </authorList>
    </citation>
    <scope>NUCLEOTIDE SEQUENCE [LARGE SCALE GENOMIC DNA]</scope>
    <source>
        <strain evidence="7 8">DSM 2985</strain>
    </source>
</reference>
<feature type="transmembrane region" description="Helical" evidence="5">
    <location>
        <begin position="7"/>
        <end position="31"/>
    </location>
</feature>
<comment type="subcellular location">
    <subcellularLocation>
        <location evidence="1">Membrane</location>
        <topology evidence="1">Multi-pass membrane protein</topology>
    </subcellularLocation>
</comment>
<evidence type="ECO:0000256" key="3">
    <source>
        <dbReference type="ARBA" id="ARBA00022989"/>
    </source>
</evidence>
<dbReference type="AlphaFoldDB" id="H7EML7"/>
<keyword evidence="8" id="KW-1185">Reference proteome</keyword>
<dbReference type="Proteomes" id="UP000003571">
    <property type="component" value="Unassembled WGS sequence"/>
</dbReference>
<feature type="domain" description="V-ATPase proteolipid subunit C-like" evidence="6">
    <location>
        <begin position="89"/>
        <end position="147"/>
    </location>
</feature>
<evidence type="ECO:0000256" key="2">
    <source>
        <dbReference type="ARBA" id="ARBA00022692"/>
    </source>
</evidence>
<dbReference type="eggNOG" id="COG0636">
    <property type="taxonomic scope" value="Bacteria"/>
</dbReference>
<name>H7EML7_9SPIR</name>
<evidence type="ECO:0000313" key="7">
    <source>
        <dbReference type="EMBL" id="EIC01302.1"/>
    </source>
</evidence>
<sequence length="148" mass="14837">MDPKTLFWGYVGAAVVMGIAAIGSAIGIGAAGQGAIGAWKRCYMANKPAPFILTVFAGAPLTQTIYGFLLMNSMKGKVAAGALDPAFALGLGIAAGLAMCFSAIAQGKAGAAGSDALGETGKGFSQYIMVVGLCETVALFAMVFGMIQ</sequence>
<keyword evidence="4 5" id="KW-0472">Membrane</keyword>
<gene>
    <name evidence="7" type="ORF">TresaDRAFT_0439</name>
</gene>
<evidence type="ECO:0000256" key="4">
    <source>
        <dbReference type="ARBA" id="ARBA00023136"/>
    </source>
</evidence>
<organism evidence="7 8">
    <name type="scientific">Treponema saccharophilum DSM 2985</name>
    <dbReference type="NCBI Taxonomy" id="907348"/>
    <lineage>
        <taxon>Bacteria</taxon>
        <taxon>Pseudomonadati</taxon>
        <taxon>Spirochaetota</taxon>
        <taxon>Spirochaetia</taxon>
        <taxon>Spirochaetales</taxon>
        <taxon>Treponemataceae</taxon>
        <taxon>Treponema</taxon>
    </lineage>
</organism>
<dbReference type="EMBL" id="AGRW01000051">
    <property type="protein sequence ID" value="EIC01302.1"/>
    <property type="molecule type" value="Genomic_DNA"/>
</dbReference>
<keyword evidence="3 5" id="KW-1133">Transmembrane helix</keyword>
<dbReference type="Gene3D" id="1.20.120.610">
    <property type="entry name" value="lithium bound rotor ring of v- atpase"/>
    <property type="match status" value="1"/>
</dbReference>
<feature type="transmembrane region" description="Helical" evidence="5">
    <location>
        <begin position="82"/>
        <end position="104"/>
    </location>
</feature>
<accession>H7EML7</accession>
<dbReference type="SUPFAM" id="SSF81333">
    <property type="entry name" value="F1F0 ATP synthase subunit C"/>
    <property type="match status" value="2"/>
</dbReference>
<evidence type="ECO:0000256" key="5">
    <source>
        <dbReference type="SAM" id="Phobius"/>
    </source>
</evidence>
<dbReference type="GO" id="GO:0015078">
    <property type="term" value="F:proton transmembrane transporter activity"/>
    <property type="evidence" value="ECO:0007669"/>
    <property type="project" value="InterPro"/>
</dbReference>
<keyword evidence="2 5" id="KW-0812">Transmembrane</keyword>
<protein>
    <submittedName>
        <fullName evidence="7">H+transporting two-sector ATPase C subunit</fullName>
    </submittedName>
</protein>
<dbReference type="GO" id="GO:0033177">
    <property type="term" value="C:proton-transporting two-sector ATPase complex, proton-transporting domain"/>
    <property type="evidence" value="ECO:0007669"/>
    <property type="project" value="InterPro"/>
</dbReference>
<dbReference type="STRING" id="907348.TresaDRAFT_0439"/>